<keyword evidence="3" id="KW-0560">Oxidoreductase</keyword>
<dbReference type="EMBL" id="SDEE01000070">
    <property type="protein sequence ID" value="RXW22470.1"/>
    <property type="molecule type" value="Genomic_DNA"/>
</dbReference>
<dbReference type="AlphaFoldDB" id="A0A4Q2DQ11"/>
<dbReference type="InterPro" id="IPR002347">
    <property type="entry name" value="SDR_fam"/>
</dbReference>
<comment type="similarity">
    <text evidence="1">Belongs to the short-chain dehydrogenases/reductases (SDR) family.</text>
</comment>
<evidence type="ECO:0000256" key="3">
    <source>
        <dbReference type="ARBA" id="ARBA00023002"/>
    </source>
</evidence>
<keyword evidence="5" id="KW-1185">Reference proteome</keyword>
<evidence type="ECO:0000313" key="5">
    <source>
        <dbReference type="Proteomes" id="UP000290288"/>
    </source>
</evidence>
<protein>
    <submittedName>
        <fullName evidence="4">Uncharacterized protein</fullName>
    </submittedName>
</protein>
<dbReference type="STRING" id="2316362.A0A4Q2DQ11"/>
<gene>
    <name evidence="4" type="ORF">EST38_g3379</name>
</gene>
<dbReference type="GO" id="GO:0016491">
    <property type="term" value="F:oxidoreductase activity"/>
    <property type="evidence" value="ECO:0007669"/>
    <property type="project" value="UniProtKB-KW"/>
</dbReference>
<dbReference type="PRINTS" id="PR00081">
    <property type="entry name" value="GDHRDH"/>
</dbReference>
<sequence>MPSLFSAFKSTCSFFQEAWFLGSPTWTADNIPDLSGQVFIVTGGNSGLGKDTVRALLEHDARVYIAARDEKKSMTVIDEMFSETGRKAQFLKLDLSSLSSIEAAAAQFLRAETRLDVLFNNAGTLGTPIDVVANGYDMVVFTNLLAKKRLDGTARIINVTSSAHHFAGSLKLETFKDGPERRQVEDVNFFYCQSKFALILMSNELTRRYREDGVISIAVNPATYGRSNGSVPIYREFMISPGGIRLAEPYYSVAQNYCLFWYPNAWGCLTQLWAGVAPEAVHAGGKYAVPWSRIGQPHEGTNDVGVAVKLWIWLEDQVKDL</sequence>
<dbReference type="PANTHER" id="PTHR24320:SF282">
    <property type="entry name" value="WW DOMAIN-CONTAINING OXIDOREDUCTASE"/>
    <property type="match status" value="1"/>
</dbReference>
<dbReference type="OrthoDB" id="191139at2759"/>
<reference evidence="4 5" key="1">
    <citation type="submission" date="2019-01" db="EMBL/GenBank/DDBJ databases">
        <title>Draft genome sequence of Psathyrella aberdarensis IHI B618.</title>
        <authorList>
            <person name="Buettner E."/>
            <person name="Kellner H."/>
        </authorList>
    </citation>
    <scope>NUCLEOTIDE SEQUENCE [LARGE SCALE GENOMIC DNA]</scope>
    <source>
        <strain evidence="4 5">IHI B618</strain>
    </source>
</reference>
<evidence type="ECO:0000256" key="2">
    <source>
        <dbReference type="ARBA" id="ARBA00022857"/>
    </source>
</evidence>
<accession>A0A4Q2DQ11</accession>
<evidence type="ECO:0000256" key="1">
    <source>
        <dbReference type="ARBA" id="ARBA00006484"/>
    </source>
</evidence>
<evidence type="ECO:0000313" key="4">
    <source>
        <dbReference type="EMBL" id="RXW22470.1"/>
    </source>
</evidence>
<organism evidence="4 5">
    <name type="scientific">Candolleomyces aberdarensis</name>
    <dbReference type="NCBI Taxonomy" id="2316362"/>
    <lineage>
        <taxon>Eukaryota</taxon>
        <taxon>Fungi</taxon>
        <taxon>Dikarya</taxon>
        <taxon>Basidiomycota</taxon>
        <taxon>Agaricomycotina</taxon>
        <taxon>Agaricomycetes</taxon>
        <taxon>Agaricomycetidae</taxon>
        <taxon>Agaricales</taxon>
        <taxon>Agaricineae</taxon>
        <taxon>Psathyrellaceae</taxon>
        <taxon>Candolleomyces</taxon>
    </lineage>
</organism>
<dbReference type="Gene3D" id="3.40.50.720">
    <property type="entry name" value="NAD(P)-binding Rossmann-like Domain"/>
    <property type="match status" value="1"/>
</dbReference>
<dbReference type="Proteomes" id="UP000290288">
    <property type="component" value="Unassembled WGS sequence"/>
</dbReference>
<dbReference type="InterPro" id="IPR036291">
    <property type="entry name" value="NAD(P)-bd_dom_sf"/>
</dbReference>
<dbReference type="PANTHER" id="PTHR24320">
    <property type="entry name" value="RETINOL DEHYDROGENASE"/>
    <property type="match status" value="1"/>
</dbReference>
<dbReference type="SUPFAM" id="SSF51735">
    <property type="entry name" value="NAD(P)-binding Rossmann-fold domains"/>
    <property type="match status" value="1"/>
</dbReference>
<proteinExistence type="inferred from homology"/>
<keyword evidence="2" id="KW-0521">NADP</keyword>
<name>A0A4Q2DQ11_9AGAR</name>
<comment type="caution">
    <text evidence="4">The sequence shown here is derived from an EMBL/GenBank/DDBJ whole genome shotgun (WGS) entry which is preliminary data.</text>
</comment>
<dbReference type="Pfam" id="PF00106">
    <property type="entry name" value="adh_short"/>
    <property type="match status" value="1"/>
</dbReference>